<proteinExistence type="predicted"/>
<dbReference type="AlphaFoldDB" id="A0AAP0NGX5"/>
<dbReference type="Proteomes" id="UP001415857">
    <property type="component" value="Unassembled WGS sequence"/>
</dbReference>
<dbReference type="InterPro" id="IPR040256">
    <property type="entry name" value="At4g02000-like"/>
</dbReference>
<protein>
    <recommendedName>
        <fullName evidence="2">CCHC-type domain-containing protein</fullName>
    </recommendedName>
</protein>
<feature type="domain" description="CCHC-type" evidence="2">
    <location>
        <begin position="138"/>
        <end position="151"/>
    </location>
</feature>
<keyword evidence="4" id="KW-1185">Reference proteome</keyword>
<dbReference type="InterPro" id="IPR025836">
    <property type="entry name" value="Zn_knuckle_CX2CX4HX4C"/>
</dbReference>
<evidence type="ECO:0000313" key="3">
    <source>
        <dbReference type="EMBL" id="KAK9272680.1"/>
    </source>
</evidence>
<name>A0AAP0NGX5_LIQFO</name>
<dbReference type="GO" id="GO:0008270">
    <property type="term" value="F:zinc ion binding"/>
    <property type="evidence" value="ECO:0007669"/>
    <property type="project" value="UniProtKB-KW"/>
</dbReference>
<keyword evidence="1" id="KW-0479">Metal-binding</keyword>
<dbReference type="PANTHER" id="PTHR31286">
    <property type="entry name" value="GLYCINE-RICH CELL WALL STRUCTURAL PROTEIN 1.8-LIKE"/>
    <property type="match status" value="1"/>
</dbReference>
<dbReference type="PROSITE" id="PS50158">
    <property type="entry name" value="ZF_CCHC"/>
    <property type="match status" value="1"/>
</dbReference>
<dbReference type="PANTHER" id="PTHR31286:SF167">
    <property type="entry name" value="OS09G0268800 PROTEIN"/>
    <property type="match status" value="1"/>
</dbReference>
<dbReference type="EMBL" id="JBBPBK010000013">
    <property type="protein sequence ID" value="KAK9272680.1"/>
    <property type="molecule type" value="Genomic_DNA"/>
</dbReference>
<accession>A0AAP0NGX5</accession>
<reference evidence="3 4" key="1">
    <citation type="journal article" date="2024" name="Plant J.">
        <title>Genome sequences and population genomics reveal climatic adaptation and genomic divergence between two closely related sweetgum species.</title>
        <authorList>
            <person name="Xu W.Q."/>
            <person name="Ren C.Q."/>
            <person name="Zhang X.Y."/>
            <person name="Comes H.P."/>
            <person name="Liu X.H."/>
            <person name="Li Y.G."/>
            <person name="Kettle C.J."/>
            <person name="Jalonen R."/>
            <person name="Gaisberger H."/>
            <person name="Ma Y.Z."/>
            <person name="Qiu Y.X."/>
        </authorList>
    </citation>
    <scope>NUCLEOTIDE SEQUENCE [LARGE SCALE GENOMIC DNA]</scope>
    <source>
        <strain evidence="3">Hangzhou</strain>
    </source>
</reference>
<keyword evidence="1" id="KW-0863">Zinc-finger</keyword>
<keyword evidence="1" id="KW-0862">Zinc</keyword>
<evidence type="ECO:0000259" key="2">
    <source>
        <dbReference type="PROSITE" id="PS50158"/>
    </source>
</evidence>
<sequence length="297" mass="33135">MENEIVDGLNRFLLMAEEEDDLFTINDSTRDKLEDCKFSLLGKVLTEKAFNKRAARTTIRLAWGVGEEGKKVGEEIGQRIGELIEVDGRESNEEQGKFLRVRVNVPIAKPLRRGGRILLHNGERVWVDFKYEKLPLFCYYCGKVGHDEKACYNKFQDNQMGQLKEAQYGSWLKAVVMKTKAPVIREKGDTNAVNIGRHQGFGVQQCSTQISRPANVRSRSPAMATTMVDEQGQAENGKATWNVGIGGGQTISQSNPVTNGEFGMTGDCYRPIGGYPKSSHGNMTTSMQRIMDESEEG</sequence>
<organism evidence="3 4">
    <name type="scientific">Liquidambar formosana</name>
    <name type="common">Formosan gum</name>
    <dbReference type="NCBI Taxonomy" id="63359"/>
    <lineage>
        <taxon>Eukaryota</taxon>
        <taxon>Viridiplantae</taxon>
        <taxon>Streptophyta</taxon>
        <taxon>Embryophyta</taxon>
        <taxon>Tracheophyta</taxon>
        <taxon>Spermatophyta</taxon>
        <taxon>Magnoliopsida</taxon>
        <taxon>eudicotyledons</taxon>
        <taxon>Gunneridae</taxon>
        <taxon>Pentapetalae</taxon>
        <taxon>Saxifragales</taxon>
        <taxon>Altingiaceae</taxon>
        <taxon>Liquidambar</taxon>
    </lineage>
</organism>
<gene>
    <name evidence="3" type="ORF">L1049_003057</name>
</gene>
<dbReference type="Pfam" id="PF14392">
    <property type="entry name" value="zf-CCHC_4"/>
    <property type="match status" value="1"/>
</dbReference>
<comment type="caution">
    <text evidence="3">The sequence shown here is derived from an EMBL/GenBank/DDBJ whole genome shotgun (WGS) entry which is preliminary data.</text>
</comment>
<evidence type="ECO:0000313" key="4">
    <source>
        <dbReference type="Proteomes" id="UP001415857"/>
    </source>
</evidence>
<dbReference type="InterPro" id="IPR001878">
    <property type="entry name" value="Znf_CCHC"/>
</dbReference>
<dbReference type="GO" id="GO:0003676">
    <property type="term" value="F:nucleic acid binding"/>
    <property type="evidence" value="ECO:0007669"/>
    <property type="project" value="InterPro"/>
</dbReference>
<evidence type="ECO:0000256" key="1">
    <source>
        <dbReference type="PROSITE-ProRule" id="PRU00047"/>
    </source>
</evidence>